<evidence type="ECO:0000313" key="2">
    <source>
        <dbReference type="EMBL" id="CAG7817130.1"/>
    </source>
</evidence>
<gene>
    <name evidence="2" type="ORF">AFUS01_LOCUS27713</name>
</gene>
<dbReference type="EMBL" id="CAJVCH010386496">
    <property type="protein sequence ID" value="CAG7817130.1"/>
    <property type="molecule type" value="Genomic_DNA"/>
</dbReference>
<dbReference type="InterPro" id="IPR002172">
    <property type="entry name" value="LDrepeatLR_classA_rpt"/>
</dbReference>
<name>A0A8J2KM94_9HEXA</name>
<protein>
    <submittedName>
        <fullName evidence="2">Uncharacterized protein</fullName>
    </submittedName>
</protein>
<dbReference type="Proteomes" id="UP000708208">
    <property type="component" value="Unassembled WGS sequence"/>
</dbReference>
<reference evidence="2" key="1">
    <citation type="submission" date="2021-06" db="EMBL/GenBank/DDBJ databases">
        <authorList>
            <person name="Hodson N. C."/>
            <person name="Mongue J. A."/>
            <person name="Jaron S. K."/>
        </authorList>
    </citation>
    <scope>NUCLEOTIDE SEQUENCE</scope>
</reference>
<dbReference type="CDD" id="cd00112">
    <property type="entry name" value="LDLa"/>
    <property type="match status" value="1"/>
</dbReference>
<comment type="caution">
    <text evidence="2">The sequence shown here is derived from an EMBL/GenBank/DDBJ whole genome shotgun (WGS) entry which is preliminary data.</text>
</comment>
<sequence>CLQKNSICNGIDDCPDGSDESPEICVGNRQRIRSSFSACDPPILTSGVEVSSCTNDDSSPCKLNGDQKLGSFLNITCSKHHIPKYSYNSVQIQCTQGGHWDFEKPFSCWRDCGLLEESKIPWNVNIFANSGSSAPAFVCSGTLIEDGFAITGEECLDKINTLEKNVLVQIGSASTVYVPGRNDTVRITKTDRVEFFVVSAAVLTLTKSKDSISLENLPACYDKVYSVIKPNIGTEGVIPTVLNKETGQISLETYKVVACS</sequence>
<feature type="non-terminal residue" evidence="2">
    <location>
        <position position="260"/>
    </location>
</feature>
<accession>A0A8J2KM94</accession>
<keyword evidence="1" id="KW-1015">Disulfide bond</keyword>
<organism evidence="2 3">
    <name type="scientific">Allacma fusca</name>
    <dbReference type="NCBI Taxonomy" id="39272"/>
    <lineage>
        <taxon>Eukaryota</taxon>
        <taxon>Metazoa</taxon>
        <taxon>Ecdysozoa</taxon>
        <taxon>Arthropoda</taxon>
        <taxon>Hexapoda</taxon>
        <taxon>Collembola</taxon>
        <taxon>Symphypleona</taxon>
        <taxon>Sminthuridae</taxon>
        <taxon>Allacma</taxon>
    </lineage>
</organism>
<dbReference type="AlphaFoldDB" id="A0A8J2KM94"/>
<evidence type="ECO:0000256" key="1">
    <source>
        <dbReference type="ARBA" id="ARBA00023157"/>
    </source>
</evidence>
<proteinExistence type="predicted"/>
<keyword evidence="3" id="KW-1185">Reference proteome</keyword>
<feature type="non-terminal residue" evidence="2">
    <location>
        <position position="1"/>
    </location>
</feature>
<evidence type="ECO:0000313" key="3">
    <source>
        <dbReference type="Proteomes" id="UP000708208"/>
    </source>
</evidence>